<evidence type="ECO:0000256" key="5">
    <source>
        <dbReference type="ARBA" id="ARBA00023133"/>
    </source>
</evidence>
<dbReference type="GO" id="GO:0006783">
    <property type="term" value="P:heme biosynthetic process"/>
    <property type="evidence" value="ECO:0007669"/>
    <property type="project" value="UniProtKB-UniRule"/>
</dbReference>
<feature type="domain" description="Amine oxidase" evidence="7">
    <location>
        <begin position="18"/>
        <end position="469"/>
    </location>
</feature>
<evidence type="ECO:0000313" key="9">
    <source>
        <dbReference type="Proteomes" id="UP001155241"/>
    </source>
</evidence>
<evidence type="ECO:0000256" key="6">
    <source>
        <dbReference type="RuleBase" id="RU364052"/>
    </source>
</evidence>
<dbReference type="SUPFAM" id="SSF51905">
    <property type="entry name" value="FAD/NAD(P)-binding domain"/>
    <property type="match status" value="1"/>
</dbReference>
<evidence type="ECO:0000256" key="1">
    <source>
        <dbReference type="ARBA" id="ARBA00001974"/>
    </source>
</evidence>
<dbReference type="InterPro" id="IPR004572">
    <property type="entry name" value="Protoporphyrinogen_oxidase"/>
</dbReference>
<keyword evidence="4 6" id="KW-0560">Oxidoreductase</keyword>
<dbReference type="Gene3D" id="3.90.660.20">
    <property type="entry name" value="Protoporphyrinogen oxidase, mitochondrial, domain 2"/>
    <property type="match status" value="1"/>
</dbReference>
<dbReference type="Proteomes" id="UP001155241">
    <property type="component" value="Unassembled WGS sequence"/>
</dbReference>
<evidence type="ECO:0000256" key="2">
    <source>
        <dbReference type="ARBA" id="ARBA00022630"/>
    </source>
</evidence>
<organism evidence="8 9">
    <name type="scientific">Aeoliella straminimaris</name>
    <dbReference type="NCBI Taxonomy" id="2954799"/>
    <lineage>
        <taxon>Bacteria</taxon>
        <taxon>Pseudomonadati</taxon>
        <taxon>Planctomycetota</taxon>
        <taxon>Planctomycetia</taxon>
        <taxon>Pirellulales</taxon>
        <taxon>Lacipirellulaceae</taxon>
        <taxon>Aeoliella</taxon>
    </lineage>
</organism>
<name>A0A9X2F684_9BACT</name>
<dbReference type="Pfam" id="PF01593">
    <property type="entry name" value="Amino_oxidase"/>
    <property type="match status" value="1"/>
</dbReference>
<proteinExistence type="inferred from homology"/>
<comment type="pathway">
    <text evidence="6">Porphyrin-containing compound metabolism; protoheme biosynthesis.</text>
</comment>
<comment type="cofactor">
    <cofactor evidence="1 6">
        <name>FAD</name>
        <dbReference type="ChEBI" id="CHEBI:57692"/>
    </cofactor>
</comment>
<reference evidence="8" key="1">
    <citation type="submission" date="2022-06" db="EMBL/GenBank/DDBJ databases">
        <title>Aeoliella straminimaris, a novel planctomycete from sediments.</title>
        <authorList>
            <person name="Vitorino I.R."/>
            <person name="Lage O.M."/>
        </authorList>
    </citation>
    <scope>NUCLEOTIDE SEQUENCE</scope>
    <source>
        <strain evidence="8">ICT_H6.2</strain>
    </source>
</reference>
<comment type="subcellular location">
    <subcellularLocation>
        <location evidence="6">Cytoplasm</location>
    </subcellularLocation>
</comment>
<keyword evidence="2 6" id="KW-0285">Flavoprotein</keyword>
<dbReference type="GO" id="GO:0005737">
    <property type="term" value="C:cytoplasm"/>
    <property type="evidence" value="ECO:0007669"/>
    <property type="project" value="UniProtKB-SubCell"/>
</dbReference>
<dbReference type="InterPro" id="IPR036188">
    <property type="entry name" value="FAD/NAD-bd_sf"/>
</dbReference>
<dbReference type="EMBL" id="JAMXLR010000015">
    <property type="protein sequence ID" value="MCO6043007.1"/>
    <property type="molecule type" value="Genomic_DNA"/>
</dbReference>
<dbReference type="SUPFAM" id="SSF54373">
    <property type="entry name" value="FAD-linked reductases, C-terminal domain"/>
    <property type="match status" value="1"/>
</dbReference>
<dbReference type="Gene3D" id="1.10.3110.10">
    <property type="entry name" value="protoporphyrinogen ix oxidase, domain 3"/>
    <property type="match status" value="1"/>
</dbReference>
<comment type="catalytic activity">
    <reaction evidence="6">
        <text>coproporphyrinogen III + 3 O2 = coproporphyrin III + 3 H2O2</text>
        <dbReference type="Rhea" id="RHEA:43436"/>
        <dbReference type="ChEBI" id="CHEBI:15379"/>
        <dbReference type="ChEBI" id="CHEBI:16240"/>
        <dbReference type="ChEBI" id="CHEBI:57309"/>
        <dbReference type="ChEBI" id="CHEBI:131725"/>
        <dbReference type="EC" id="1.3.3.15"/>
    </reaction>
</comment>
<evidence type="ECO:0000313" key="8">
    <source>
        <dbReference type="EMBL" id="MCO6043007.1"/>
    </source>
</evidence>
<evidence type="ECO:0000256" key="4">
    <source>
        <dbReference type="ARBA" id="ARBA00023002"/>
    </source>
</evidence>
<comment type="function">
    <text evidence="6">Involved in coproporphyrin-dependent heme b biosynthesis. Catalyzes the oxidation of coproporphyrinogen III to coproporphyrin III.</text>
</comment>
<dbReference type="PANTHER" id="PTHR42923">
    <property type="entry name" value="PROTOPORPHYRINOGEN OXIDASE"/>
    <property type="match status" value="1"/>
</dbReference>
<evidence type="ECO:0000259" key="7">
    <source>
        <dbReference type="Pfam" id="PF01593"/>
    </source>
</evidence>
<comment type="similarity">
    <text evidence="6">Belongs to the protoporphyrinogen/coproporphyrinogen oxidase family. Coproporphyrinogen III oxidase subfamily.</text>
</comment>
<keyword evidence="9" id="KW-1185">Reference proteome</keyword>
<dbReference type="EC" id="1.3.3.15" evidence="6"/>
<dbReference type="PANTHER" id="PTHR42923:SF3">
    <property type="entry name" value="PROTOPORPHYRINOGEN OXIDASE"/>
    <property type="match status" value="1"/>
</dbReference>
<comment type="caution">
    <text evidence="8">The sequence shown here is derived from an EMBL/GenBank/DDBJ whole genome shotgun (WGS) entry which is preliminary data.</text>
</comment>
<protein>
    <recommendedName>
        <fullName evidence="6">Coproporphyrinogen III oxidase</fullName>
        <ecNumber evidence="6">1.3.3.15</ecNumber>
    </recommendedName>
</protein>
<keyword evidence="5 6" id="KW-0350">Heme biosynthesis</keyword>
<accession>A0A9X2F684</accession>
<dbReference type="NCBIfam" id="TIGR00562">
    <property type="entry name" value="proto_IX_ox"/>
    <property type="match status" value="1"/>
</dbReference>
<dbReference type="Gene3D" id="3.50.50.60">
    <property type="entry name" value="FAD/NAD(P)-binding domain"/>
    <property type="match status" value="1"/>
</dbReference>
<dbReference type="InterPro" id="IPR050464">
    <property type="entry name" value="Zeta_carotene_desat/Oxidored"/>
</dbReference>
<keyword evidence="6" id="KW-0963">Cytoplasm</keyword>
<sequence>MDTSRETVRSVAVIGGGISGLAAAWRLVELRPEWQVVVLEASDEPGGVIQTVQRDDFTLELGPDSLLRRLPWGVDLCRRLGIEQELIGTEPAAKGVYTVHRGRATRMPEGFAIMAPERTWPVVTTPILSPWGKLRLAAERLVPRRTASTDESLAAFACRRLGREAFERIVQPLAGGIFMGDPERLSLKSCFPQFAAMEAEHGSLIKATQAARKQREAKADGKPQSVFTAPAGGLGRIIEAAAEKLGERVRCGQRVVQLASRDDAWQLRVEDIQTGEQADETYDAVIVATPASATARLLESVDPRVSELLAGVEYSSCVIVQLGYQRKNIAHPLDAAGVVVPNVEGRALQACSFSSVKYAGRAPDGSVVLRAFFGGAMRPELPAMSDEKLIELAKSEVGTLLGASGEPLFTVVKRWQSSMPQYHVGHAERVDEIEQRTAAHHGLELAGAALHGVGIPHCIHTAEDAARRVVEQLERDATGCEKAGML</sequence>
<dbReference type="GO" id="GO:0004729">
    <property type="term" value="F:oxygen-dependent protoporphyrinogen oxidase activity"/>
    <property type="evidence" value="ECO:0007669"/>
    <property type="project" value="UniProtKB-UniRule"/>
</dbReference>
<evidence type="ECO:0000256" key="3">
    <source>
        <dbReference type="ARBA" id="ARBA00022827"/>
    </source>
</evidence>
<dbReference type="AlphaFoldDB" id="A0A9X2F684"/>
<gene>
    <name evidence="8" type="primary">hemG</name>
    <name evidence="8" type="ORF">NG895_03725</name>
</gene>
<dbReference type="InterPro" id="IPR002937">
    <property type="entry name" value="Amino_oxidase"/>
</dbReference>
<dbReference type="RefSeq" id="WP_252851104.1">
    <property type="nucleotide sequence ID" value="NZ_JAMXLR010000015.1"/>
</dbReference>
<keyword evidence="3 6" id="KW-0274">FAD</keyword>